<comment type="subcellular location">
    <subcellularLocation>
        <location evidence="1">Nucleus</location>
    </subcellularLocation>
</comment>
<organism evidence="8 9">
    <name type="scientific">Dioszegia hungarica</name>
    <dbReference type="NCBI Taxonomy" id="4972"/>
    <lineage>
        <taxon>Eukaryota</taxon>
        <taxon>Fungi</taxon>
        <taxon>Dikarya</taxon>
        <taxon>Basidiomycota</taxon>
        <taxon>Agaricomycotina</taxon>
        <taxon>Tremellomycetes</taxon>
        <taxon>Tremellales</taxon>
        <taxon>Bulleribasidiaceae</taxon>
        <taxon>Dioszegia</taxon>
    </lineage>
</organism>
<protein>
    <recommendedName>
        <fullName evidence="10">Transcription initiation factor TFIID subunit 1</fullName>
    </recommendedName>
</protein>
<evidence type="ECO:0008006" key="10">
    <source>
        <dbReference type="Google" id="ProtNLM"/>
    </source>
</evidence>
<feature type="region of interest" description="Disordered" evidence="5">
    <location>
        <begin position="1023"/>
        <end position="1055"/>
    </location>
</feature>
<evidence type="ECO:0000313" key="8">
    <source>
        <dbReference type="EMBL" id="KAI9635075.1"/>
    </source>
</evidence>
<feature type="region of interest" description="Disordered" evidence="5">
    <location>
        <begin position="34"/>
        <end position="62"/>
    </location>
</feature>
<dbReference type="InterPro" id="IPR022591">
    <property type="entry name" value="TAF1_HAT_dom"/>
</dbReference>
<dbReference type="PANTHER" id="PTHR13900:SF0">
    <property type="entry name" value="TRANSCRIPTION INITIATION FACTOR TFIID SUBUNIT 1"/>
    <property type="match status" value="1"/>
</dbReference>
<comment type="caution">
    <text evidence="8">The sequence shown here is derived from an EMBL/GenBank/DDBJ whole genome shotgun (WGS) entry which is preliminary data.</text>
</comment>
<evidence type="ECO:0000259" key="7">
    <source>
        <dbReference type="Pfam" id="PF15288"/>
    </source>
</evidence>
<evidence type="ECO:0000259" key="6">
    <source>
        <dbReference type="Pfam" id="PF12157"/>
    </source>
</evidence>
<reference evidence="8" key="1">
    <citation type="journal article" date="2022" name="G3 (Bethesda)">
        <title>High quality genome of the basidiomycete yeast Dioszegia hungarica PDD-24b-2 isolated from cloud water.</title>
        <authorList>
            <person name="Jarrige D."/>
            <person name="Haridas S."/>
            <person name="Bleykasten-Grosshans C."/>
            <person name="Joly M."/>
            <person name="Nadalig T."/>
            <person name="Sancelme M."/>
            <person name="Vuilleumier S."/>
            <person name="Grigoriev I.V."/>
            <person name="Amato P."/>
            <person name="Bringel F."/>
        </authorList>
    </citation>
    <scope>NUCLEOTIDE SEQUENCE</scope>
    <source>
        <strain evidence="8">PDD-24b-2</strain>
    </source>
</reference>
<evidence type="ECO:0000313" key="9">
    <source>
        <dbReference type="Proteomes" id="UP001164286"/>
    </source>
</evidence>
<dbReference type="EMBL" id="JAKWFO010000005">
    <property type="protein sequence ID" value="KAI9635075.1"/>
    <property type="molecule type" value="Genomic_DNA"/>
</dbReference>
<accession>A0AA38H6R9</accession>
<keyword evidence="4" id="KW-0539">Nucleus</keyword>
<feature type="region of interest" description="Disordered" evidence="5">
    <location>
        <begin position="789"/>
        <end position="865"/>
    </location>
</feature>
<dbReference type="GO" id="GO:0051123">
    <property type="term" value="P:RNA polymerase II preinitiation complex assembly"/>
    <property type="evidence" value="ECO:0007669"/>
    <property type="project" value="TreeGrafter"/>
</dbReference>
<dbReference type="Pfam" id="PF12157">
    <property type="entry name" value="DUF3591"/>
    <property type="match status" value="1"/>
</dbReference>
<evidence type="ECO:0000256" key="2">
    <source>
        <dbReference type="ARBA" id="ARBA00023015"/>
    </source>
</evidence>
<evidence type="ECO:0000256" key="1">
    <source>
        <dbReference type="ARBA" id="ARBA00004123"/>
    </source>
</evidence>
<feature type="domain" description="Zinc knuckle" evidence="7">
    <location>
        <begin position="972"/>
        <end position="993"/>
    </location>
</feature>
<dbReference type="GO" id="GO:0016251">
    <property type="term" value="F:RNA polymerase II general transcription initiation factor activity"/>
    <property type="evidence" value="ECO:0007669"/>
    <property type="project" value="InterPro"/>
</dbReference>
<dbReference type="RefSeq" id="XP_052944852.1">
    <property type="nucleotide sequence ID" value="XM_053092596.1"/>
</dbReference>
<dbReference type="AlphaFoldDB" id="A0AA38H6R9"/>
<dbReference type="Pfam" id="PF15288">
    <property type="entry name" value="zf-CCHC_6"/>
    <property type="match status" value="1"/>
</dbReference>
<feature type="domain" description="Transcription initiation factor TFIID subunit 1 histone acetyltransferase" evidence="6">
    <location>
        <begin position="326"/>
        <end position="792"/>
    </location>
</feature>
<dbReference type="Proteomes" id="UP001164286">
    <property type="component" value="Unassembled WGS sequence"/>
</dbReference>
<dbReference type="GO" id="GO:0005669">
    <property type="term" value="C:transcription factor TFIID complex"/>
    <property type="evidence" value="ECO:0007669"/>
    <property type="project" value="InterPro"/>
</dbReference>
<dbReference type="InterPro" id="IPR041670">
    <property type="entry name" value="Znf-CCHC_6"/>
</dbReference>
<sequence length="1055" mass="118218">MDSDDDEARLGDTASLGLQRILQQAGVDASTISSILDTSGGQGGASASGAQALIDEDVSDGEDRFMDDVSDVESVGEKEARQRKTAADEARWMKRAVQMQQEIRPKAVTQKEVRQGKVQKVWPEWEKGQRLRMTEVFYDTPSMVSKREAELGQAKRRKLEHPTRPGFRVTVTPNTSLPPSDAHTLPNLPELEVPDSDKAPYETPLGAYFDKVWVKAARAVRRKDMLDAPNRPDLSEAANILGQPPRPLDLIDWESQIVFNTESAPAAKPLEALKPRNELLDSADWLSEIIWDSRRISPDLVAIDEDEVVVIPRPVLPPVTTKLDRFNISNDHLYEHSREARFKIRQTFGAIEVFHSAPAKALQLPYYKTTLTKADQRSWKRPSIQFPVGMELKFQKLRANPISSNTSRKKAMMTDPSERFKSTRDLTMAEKGPYVLLEFSEEYPPLMSGYGMGTTIVNYYRKKDDKDEHVPQLDLGQPSILNVGDAEPFLLGYVDKGKVTQIIHNNLIRAPIYRHTPETTDFLVIRHTVNGVPSYHIRVITNLYTVGQTFPNESEVPGPHARKNTNYAKIRLQIVAWLLIHKSKQKRIKMGKLLKYFPDQSELQMRQRLKIKGQEFLLYNRSNGPNQGYWVLNPDYPNPWPSERAEVLQTTTPEFAMMYEAMQVGARHLHDAGYSKTAEGKDEEDPNDEAGLDIEQKLAVWSTTLNYKKAEQQKAWLVVHGEGDPTGRGEGWSFLKANMKGYFLRAGETEVGRRLEAEHKANGATAKISNAEQNRIYEDEKRRIWDKQARALSDPQPPEIDVTEDDHSGNATGATPVGFGPRYTGRSDSRRAFSRDNSMAATPFHEDSPRGYSPAPSAGETSFTGNHAPKVMRIKRMVKGKLQVEIVRDPQVIASYRRRVEDRKIEEFRNQADHLAPTGNQEEDELRRAALMQELENIKKNQARRLARKKYSKQAAHGINPEDYDPDLDVGKRKCGACGQMGHTKANRNCPMFDKSQGVGQSPIGGTPGAGMTPGGGYGTQVPMDYFGAGGQGSTPTDGGATPSLKIRLGMGGQK</sequence>
<gene>
    <name evidence="8" type="ORF">MKK02DRAFT_43755</name>
</gene>
<evidence type="ECO:0000256" key="3">
    <source>
        <dbReference type="ARBA" id="ARBA00023163"/>
    </source>
</evidence>
<feature type="compositionally biased region" description="Basic and acidic residues" evidence="5">
    <location>
        <begin position="825"/>
        <end position="834"/>
    </location>
</feature>
<feature type="region of interest" description="Disordered" evidence="5">
    <location>
        <begin position="164"/>
        <end position="199"/>
    </location>
</feature>
<keyword evidence="3" id="KW-0804">Transcription</keyword>
<evidence type="ECO:0000256" key="4">
    <source>
        <dbReference type="ARBA" id="ARBA00023242"/>
    </source>
</evidence>
<keyword evidence="9" id="KW-1185">Reference proteome</keyword>
<dbReference type="PANTHER" id="PTHR13900">
    <property type="entry name" value="TRANSCRIPTION INITIATION FACTOR TFIID"/>
    <property type="match status" value="1"/>
</dbReference>
<dbReference type="InterPro" id="IPR040240">
    <property type="entry name" value="TAF1"/>
</dbReference>
<proteinExistence type="predicted"/>
<dbReference type="GO" id="GO:0004402">
    <property type="term" value="F:histone acetyltransferase activity"/>
    <property type="evidence" value="ECO:0007669"/>
    <property type="project" value="InterPro"/>
</dbReference>
<dbReference type="GeneID" id="77731801"/>
<keyword evidence="2" id="KW-0805">Transcription regulation</keyword>
<evidence type="ECO:0000256" key="5">
    <source>
        <dbReference type="SAM" id="MobiDB-lite"/>
    </source>
</evidence>
<name>A0AA38H6R9_9TREE</name>
<dbReference type="GO" id="GO:0017025">
    <property type="term" value="F:TBP-class protein binding"/>
    <property type="evidence" value="ECO:0007669"/>
    <property type="project" value="InterPro"/>
</dbReference>